<dbReference type="HOGENOM" id="CLU_022324_0_0_1"/>
<evidence type="ECO:0000256" key="1">
    <source>
        <dbReference type="SAM" id="MobiDB-lite"/>
    </source>
</evidence>
<dbReference type="GO" id="GO:0008195">
    <property type="term" value="F:phosphatidate phosphatase activity"/>
    <property type="evidence" value="ECO:0007669"/>
    <property type="project" value="InterPro"/>
</dbReference>
<evidence type="ECO:0000259" key="2">
    <source>
        <dbReference type="Pfam" id="PF09949"/>
    </source>
</evidence>
<dbReference type="RefSeq" id="XP_022467283.1">
    <property type="nucleotide sequence ID" value="XM_022611048.1"/>
</dbReference>
<dbReference type="KEGG" id="kng:KNAG_0M01860"/>
<dbReference type="InterPro" id="IPR019236">
    <property type="entry name" value="APP1_cat"/>
</dbReference>
<proteinExistence type="predicted"/>
<feature type="compositionally biased region" description="Low complexity" evidence="1">
    <location>
        <begin position="166"/>
        <end position="181"/>
    </location>
</feature>
<organism evidence="3 4">
    <name type="scientific">Huiozyma naganishii (strain ATCC MYA-139 / BCRC 22969 / CBS 8797 / KCTC 17520 / NBRC 10181 / NCYC 3082 / Yp74L-3)</name>
    <name type="common">Yeast</name>
    <name type="synonym">Kazachstania naganishii</name>
    <dbReference type="NCBI Taxonomy" id="1071383"/>
    <lineage>
        <taxon>Eukaryota</taxon>
        <taxon>Fungi</taxon>
        <taxon>Dikarya</taxon>
        <taxon>Ascomycota</taxon>
        <taxon>Saccharomycotina</taxon>
        <taxon>Saccharomycetes</taxon>
        <taxon>Saccharomycetales</taxon>
        <taxon>Saccharomycetaceae</taxon>
        <taxon>Huiozyma</taxon>
    </lineage>
</organism>
<dbReference type="PANTHER" id="PTHR28208:SF3">
    <property type="entry name" value="PHOSPHATIDATE PHOSPHATASE APP1"/>
    <property type="match status" value="1"/>
</dbReference>
<name>J7SAU0_HUIN7</name>
<dbReference type="eggNOG" id="ENOG502QT5E">
    <property type="taxonomic scope" value="Eukaryota"/>
</dbReference>
<dbReference type="STRING" id="1071383.J7SAU0"/>
<dbReference type="AlphaFoldDB" id="J7SAU0"/>
<dbReference type="Proteomes" id="UP000006310">
    <property type="component" value="Chromosome 13"/>
</dbReference>
<feature type="compositionally biased region" description="Low complexity" evidence="1">
    <location>
        <begin position="500"/>
        <end position="534"/>
    </location>
</feature>
<feature type="domain" description="Phosphatidate phosphatase APP1 catalytic" evidence="2">
    <location>
        <begin position="289"/>
        <end position="439"/>
    </location>
</feature>
<accession>J7SAU0</accession>
<evidence type="ECO:0000313" key="3">
    <source>
        <dbReference type="EMBL" id="CCK73039.1"/>
    </source>
</evidence>
<feature type="compositionally biased region" description="Polar residues" evidence="1">
    <location>
        <begin position="141"/>
        <end position="151"/>
    </location>
</feature>
<evidence type="ECO:0000313" key="4">
    <source>
        <dbReference type="Proteomes" id="UP000006310"/>
    </source>
</evidence>
<feature type="region of interest" description="Disordered" evidence="1">
    <location>
        <begin position="470"/>
        <end position="536"/>
    </location>
</feature>
<reference evidence="4" key="2">
    <citation type="submission" date="2012-08" db="EMBL/GenBank/DDBJ databases">
        <title>Genome sequence of Kazachstania naganishii.</title>
        <authorList>
            <person name="Gordon J.L."/>
            <person name="Armisen D."/>
            <person name="Proux-Wera E."/>
            <person name="OhEigeartaigh S.S."/>
            <person name="Byrne K.P."/>
            <person name="Wolfe K.H."/>
        </authorList>
    </citation>
    <scope>NUCLEOTIDE SEQUENCE [LARGE SCALE GENOMIC DNA]</scope>
    <source>
        <strain evidence="4">ATCC MYA-139 / BCRC 22969 / CBS 8797 / CCRC 22969 / KCTC 17520 / NBRC 10181 / NCYC 3082</strain>
    </source>
</reference>
<dbReference type="PANTHER" id="PTHR28208">
    <property type="entry name" value="PHOSPHATIDATE PHOSPHATASE APP1"/>
    <property type="match status" value="1"/>
</dbReference>
<protein>
    <recommendedName>
        <fullName evidence="2">Phosphatidate phosphatase APP1 catalytic domain-containing protein</fullName>
    </recommendedName>
</protein>
<gene>
    <name evidence="3" type="primary">KNAG0M01860</name>
    <name evidence="3" type="ordered locus">KNAG_0M01860</name>
</gene>
<dbReference type="GeneID" id="34528819"/>
<reference evidence="3 4" key="1">
    <citation type="journal article" date="2011" name="Proc. Natl. Acad. Sci. U.S.A.">
        <title>Evolutionary erosion of yeast sex chromosomes by mating-type switching accidents.</title>
        <authorList>
            <person name="Gordon J.L."/>
            <person name="Armisen D."/>
            <person name="Proux-Wera E."/>
            <person name="Oheigeartaigh S.S."/>
            <person name="Byrne K.P."/>
            <person name="Wolfe K.H."/>
        </authorList>
    </citation>
    <scope>NUCLEOTIDE SEQUENCE [LARGE SCALE GENOMIC DNA]</scope>
    <source>
        <strain evidence="4">ATCC MYA-139 / BCRC 22969 / CBS 8797 / CCRC 22969 / KCTC 17520 / NBRC 10181 / NCYC 3082</strain>
    </source>
</reference>
<dbReference type="OMA" id="IYIRCCK"/>
<keyword evidence="4" id="KW-1185">Reference proteome</keyword>
<dbReference type="InterPro" id="IPR052935">
    <property type="entry name" value="Mg2+_PAP"/>
</dbReference>
<dbReference type="OrthoDB" id="541883at2759"/>
<sequence length="683" mass="76283">MDRNVRPTPNEADRVNGRDTVDLSDHFHSLPVGKREKFLNFMRTTKNEYIPNITSTISQRTFNGLRSSTGTMRDNSHPSEQVRFPQNMEFEWFPAYTTEKYDHFETLFRLKISTPGNMYSRKNRLLISMSKQYLKKGNSFTNDNSVNSGPLASNDLFGGPPALHNSPSSSISSSSAFDTSSSPPPFEHEYMEGIPNGDNEVETMKERMIGFFKKHVEGVPLVIDLQSGKDSTDIKTFHETSDARGNVEVKLKTEFRPATVTVSLDHSMTNFPNHISKTFDCTFVKPGGVGVISDIDDTIKHTGVTGDRRSMFRNVFINPMESWVVDGIPLWYKTLKDTSDVDFFYVSNSPSQLFQTLQSYLSMYLPEGPLFLKQYNGNFLSSLMTSSANRKLGVITRILSDFPEKKFILVGDSGEQDFEAYISTAMNYPDQIIGVYIRCSKNSMSDLGLGETTTMIDLNNLIKREYVEPVNGDMKPIGPPRVPAKRVELTESQAESIRASKIPSRSSHKSPSPSASSNAPSSSSSPTSTIGSFPLSLSPKESFDSLVNQLHQLPTRTKKLTRIPPPPLLPPRRKAASVGNQVPGDEMPGDQLSVNRKAGDQIATDQGARPPPDDGYFMPSSQNDYDTYNGNFDKRADAWSKRVSSGISQLSEIRKYDMSLMFFDDPSLALEDSFKRIQSVTNK</sequence>
<dbReference type="GO" id="GO:0030479">
    <property type="term" value="C:actin cortical patch"/>
    <property type="evidence" value="ECO:0007669"/>
    <property type="project" value="TreeGrafter"/>
</dbReference>
<feature type="region of interest" description="Disordered" evidence="1">
    <location>
        <begin position="552"/>
        <end position="589"/>
    </location>
</feature>
<feature type="region of interest" description="Disordered" evidence="1">
    <location>
        <begin position="141"/>
        <end position="198"/>
    </location>
</feature>
<dbReference type="EMBL" id="HE978326">
    <property type="protein sequence ID" value="CCK73039.1"/>
    <property type="molecule type" value="Genomic_DNA"/>
</dbReference>
<dbReference type="Pfam" id="PF09949">
    <property type="entry name" value="APP1_cat"/>
    <property type="match status" value="1"/>
</dbReference>